<evidence type="ECO:0000313" key="7">
    <source>
        <dbReference type="Proteomes" id="UP000051679"/>
    </source>
</evidence>
<feature type="domain" description="SpaA-like prealbumin fold" evidence="5">
    <location>
        <begin position="218"/>
        <end position="312"/>
    </location>
</feature>
<evidence type="ECO:0000259" key="5">
    <source>
        <dbReference type="Pfam" id="PF17802"/>
    </source>
</evidence>
<dbReference type="EMBL" id="AYYO01000013">
    <property type="protein sequence ID" value="KRM55757.1"/>
    <property type="molecule type" value="Genomic_DNA"/>
</dbReference>
<feature type="compositionally biased region" description="Low complexity" evidence="1">
    <location>
        <begin position="357"/>
        <end position="383"/>
    </location>
</feature>
<evidence type="ECO:0000313" key="6">
    <source>
        <dbReference type="EMBL" id="KRM55757.1"/>
    </source>
</evidence>
<dbReference type="Pfam" id="PF16555">
    <property type="entry name" value="GramPos_pilinD1"/>
    <property type="match status" value="1"/>
</dbReference>
<keyword evidence="2" id="KW-0812">Transmembrane</keyword>
<keyword evidence="2" id="KW-1133">Transmembrane helix</keyword>
<accession>A0A0R1ZLB5</accession>
<evidence type="ECO:0000256" key="1">
    <source>
        <dbReference type="SAM" id="MobiDB-lite"/>
    </source>
</evidence>
<keyword evidence="7" id="KW-1185">Reference proteome</keyword>
<feature type="signal peptide" evidence="3">
    <location>
        <begin position="1"/>
        <end position="20"/>
    </location>
</feature>
<dbReference type="InterPro" id="IPR013783">
    <property type="entry name" value="Ig-like_fold"/>
</dbReference>
<feature type="domain" description="Gram-positive pilin subunit D1 N-terminal" evidence="4">
    <location>
        <begin position="24"/>
        <end position="198"/>
    </location>
</feature>
<dbReference type="Gene3D" id="2.60.40.10">
    <property type="entry name" value="Immunoglobulins"/>
    <property type="match status" value="2"/>
</dbReference>
<feature type="region of interest" description="Disordered" evidence="1">
    <location>
        <begin position="354"/>
        <end position="383"/>
    </location>
</feature>
<keyword evidence="3" id="KW-0732">Signal</keyword>
<evidence type="ECO:0000256" key="3">
    <source>
        <dbReference type="SAM" id="SignalP"/>
    </source>
</evidence>
<sequence>MAVAAIMLALPFLGMQETQAATNDTAEIVLHKRIFSVNGNDGTQYENDGLLKDPSDAMLAKTVGVNGVEFAVYNATGLLEAALAEKQTVDEFVRDYTALEISAAQDIAQNLDLVGSGNAGTGRIVTQSDNALSEDGIGRITLPQRKGNHVAAYYIIETGHQAEVDVDVAAAAPLMVVMNVRHPQTDAVLNTLHIYPKNDAYARDPWFFKFGVTTSGDKVRLEGVEYVISKAGANGQRLYLGHYTPGQVVLNWVTSTNPKTDQRLAVFTSDKNGLVATPDLYLKSGDYQFNEIKALPGYILDNKPVTIEVSDRMYDEDGNYLWTLVNGEQIYESPTGILPDNIIEAGKPRVYNYAEQTPTTPTDPAKPAEPEVPTTSTKKPTPSGILPQLGNGWSIILIIAGLVIMAWVTIWWRMRSKNIQNFK</sequence>
<feature type="chain" id="PRO_5006414420" evidence="3">
    <location>
        <begin position="21"/>
        <end position="423"/>
    </location>
</feature>
<feature type="transmembrane region" description="Helical" evidence="2">
    <location>
        <begin position="392"/>
        <end position="412"/>
    </location>
</feature>
<evidence type="ECO:0000256" key="2">
    <source>
        <dbReference type="SAM" id="Phobius"/>
    </source>
</evidence>
<dbReference type="STRING" id="1291052.FC18_GL001025"/>
<dbReference type="Proteomes" id="UP000051679">
    <property type="component" value="Unassembled WGS sequence"/>
</dbReference>
<organism evidence="6 7">
    <name type="scientific">Lacticaseibacillus sharpeae JCM 1186 = DSM 20505</name>
    <dbReference type="NCBI Taxonomy" id="1291052"/>
    <lineage>
        <taxon>Bacteria</taxon>
        <taxon>Bacillati</taxon>
        <taxon>Bacillota</taxon>
        <taxon>Bacilli</taxon>
        <taxon>Lactobacillales</taxon>
        <taxon>Lactobacillaceae</taxon>
        <taxon>Lacticaseibacillus</taxon>
    </lineage>
</organism>
<evidence type="ECO:0000259" key="4">
    <source>
        <dbReference type="Pfam" id="PF16555"/>
    </source>
</evidence>
<dbReference type="Pfam" id="PF17802">
    <property type="entry name" value="SpaA"/>
    <property type="match status" value="1"/>
</dbReference>
<keyword evidence="2" id="KW-0472">Membrane</keyword>
<comment type="caution">
    <text evidence="6">The sequence shown here is derived from an EMBL/GenBank/DDBJ whole genome shotgun (WGS) entry which is preliminary data.</text>
</comment>
<dbReference type="AlphaFoldDB" id="A0A0R1ZLB5"/>
<dbReference type="PATRIC" id="fig|1291052.5.peg.1037"/>
<name>A0A0R1ZLB5_9LACO</name>
<dbReference type="InterPro" id="IPR032364">
    <property type="entry name" value="GramPos_pilinD1_N"/>
</dbReference>
<gene>
    <name evidence="6" type="ORF">FC18_GL001025</name>
</gene>
<proteinExistence type="predicted"/>
<reference evidence="6 7" key="1">
    <citation type="journal article" date="2015" name="Genome Announc.">
        <title>Expanding the biotechnology potential of lactobacilli through comparative genomics of 213 strains and associated genera.</title>
        <authorList>
            <person name="Sun Z."/>
            <person name="Harris H.M."/>
            <person name="McCann A."/>
            <person name="Guo C."/>
            <person name="Argimon S."/>
            <person name="Zhang W."/>
            <person name="Yang X."/>
            <person name="Jeffery I.B."/>
            <person name="Cooney J.C."/>
            <person name="Kagawa T.F."/>
            <person name="Liu W."/>
            <person name="Song Y."/>
            <person name="Salvetti E."/>
            <person name="Wrobel A."/>
            <person name="Rasinkangas P."/>
            <person name="Parkhill J."/>
            <person name="Rea M.C."/>
            <person name="O'Sullivan O."/>
            <person name="Ritari J."/>
            <person name="Douillard F.P."/>
            <person name="Paul Ross R."/>
            <person name="Yang R."/>
            <person name="Briner A.E."/>
            <person name="Felis G.E."/>
            <person name="de Vos W.M."/>
            <person name="Barrangou R."/>
            <person name="Klaenhammer T.R."/>
            <person name="Caufield P.W."/>
            <person name="Cui Y."/>
            <person name="Zhang H."/>
            <person name="O'Toole P.W."/>
        </authorList>
    </citation>
    <scope>NUCLEOTIDE SEQUENCE [LARGE SCALE GENOMIC DNA]</scope>
    <source>
        <strain evidence="6 7">DSM 20505</strain>
    </source>
</reference>
<protein>
    <submittedName>
        <fullName evidence="6">Uncharacterized protein</fullName>
    </submittedName>
</protein>
<dbReference type="InterPro" id="IPR041033">
    <property type="entry name" value="SpaA_PFL_dom_1"/>
</dbReference>